<evidence type="ECO:0000256" key="7">
    <source>
        <dbReference type="SAM" id="SignalP"/>
    </source>
</evidence>
<evidence type="ECO:0000313" key="9">
    <source>
        <dbReference type="EMBL" id="CAE6450854.1"/>
    </source>
</evidence>
<dbReference type="EMBL" id="CAJMXA010001090">
    <property type="protein sequence ID" value="CAE6450854.1"/>
    <property type="molecule type" value="Genomic_DNA"/>
</dbReference>
<feature type="compositionally biased region" description="Pro residues" evidence="5">
    <location>
        <begin position="34"/>
        <end position="43"/>
    </location>
</feature>
<reference evidence="9" key="1">
    <citation type="submission" date="2021-01" db="EMBL/GenBank/DDBJ databases">
        <authorList>
            <person name="Kaushik A."/>
        </authorList>
    </citation>
    <scope>NUCLEOTIDE SEQUENCE</scope>
    <source>
        <strain evidence="9">AG6-10EEA</strain>
    </source>
</reference>
<proteinExistence type="predicted"/>
<name>A0A8H3BA26_9AGAM</name>
<keyword evidence="6" id="KW-1133">Transmembrane helix</keyword>
<dbReference type="Proteomes" id="UP000663853">
    <property type="component" value="Unassembled WGS sequence"/>
</dbReference>
<feature type="compositionally biased region" description="Low complexity" evidence="5">
    <location>
        <begin position="153"/>
        <end position="169"/>
    </location>
</feature>
<evidence type="ECO:0000256" key="4">
    <source>
        <dbReference type="ARBA" id="ARBA00023157"/>
    </source>
</evidence>
<feature type="region of interest" description="Disordered" evidence="5">
    <location>
        <begin position="19"/>
        <end position="43"/>
    </location>
</feature>
<dbReference type="GO" id="GO:0005576">
    <property type="term" value="C:extracellular region"/>
    <property type="evidence" value="ECO:0007669"/>
    <property type="project" value="UniProtKB-SubCell"/>
</dbReference>
<protein>
    <recommendedName>
        <fullName evidence="8">CFEM domain-containing protein</fullName>
    </recommendedName>
</protein>
<comment type="subcellular location">
    <subcellularLocation>
        <location evidence="1">Secreted</location>
    </subcellularLocation>
</comment>
<comment type="caution">
    <text evidence="9">The sequence shown here is derived from an EMBL/GenBank/DDBJ whole genome shotgun (WGS) entry which is preliminary data.</text>
</comment>
<feature type="signal peptide" evidence="7">
    <location>
        <begin position="1"/>
        <end position="17"/>
    </location>
</feature>
<feature type="region of interest" description="Disordered" evidence="5">
    <location>
        <begin position="147"/>
        <end position="169"/>
    </location>
</feature>
<keyword evidence="6" id="KW-0812">Transmembrane</keyword>
<dbReference type="PROSITE" id="PS52012">
    <property type="entry name" value="CFEM"/>
    <property type="match status" value="1"/>
</dbReference>
<evidence type="ECO:0000256" key="2">
    <source>
        <dbReference type="ARBA" id="ARBA00022525"/>
    </source>
</evidence>
<keyword evidence="4" id="KW-1015">Disulfide bond</keyword>
<feature type="chain" id="PRO_5034197205" description="CFEM domain-containing protein" evidence="7">
    <location>
        <begin position="18"/>
        <end position="260"/>
    </location>
</feature>
<keyword evidence="3 7" id="KW-0732">Signal</keyword>
<keyword evidence="6" id="KW-0472">Membrane</keyword>
<organism evidence="9 10">
    <name type="scientific">Rhizoctonia solani</name>
    <dbReference type="NCBI Taxonomy" id="456999"/>
    <lineage>
        <taxon>Eukaryota</taxon>
        <taxon>Fungi</taxon>
        <taxon>Dikarya</taxon>
        <taxon>Basidiomycota</taxon>
        <taxon>Agaricomycotina</taxon>
        <taxon>Agaricomycetes</taxon>
        <taxon>Cantharellales</taxon>
        <taxon>Ceratobasidiaceae</taxon>
        <taxon>Rhizoctonia</taxon>
    </lineage>
</organism>
<accession>A0A8H3BA26</accession>
<feature type="domain" description="CFEM" evidence="8">
    <location>
        <begin position="58"/>
        <end position="171"/>
    </location>
</feature>
<evidence type="ECO:0000256" key="1">
    <source>
        <dbReference type="ARBA" id="ARBA00004613"/>
    </source>
</evidence>
<feature type="transmembrane region" description="Helical" evidence="6">
    <location>
        <begin position="240"/>
        <end position="259"/>
    </location>
</feature>
<evidence type="ECO:0000256" key="5">
    <source>
        <dbReference type="SAM" id="MobiDB-lite"/>
    </source>
</evidence>
<dbReference type="AlphaFoldDB" id="A0A8H3BA26"/>
<dbReference type="InterPro" id="IPR008427">
    <property type="entry name" value="Extracellular_membr_CFEM_dom"/>
</dbReference>
<keyword evidence="2" id="KW-0964">Secreted</keyword>
<dbReference type="Pfam" id="PF05730">
    <property type="entry name" value="CFEM"/>
    <property type="match status" value="1"/>
</dbReference>
<evidence type="ECO:0000256" key="3">
    <source>
        <dbReference type="ARBA" id="ARBA00022729"/>
    </source>
</evidence>
<gene>
    <name evidence="9" type="ORF">RDB_LOCUS49637</name>
</gene>
<evidence type="ECO:0000313" key="10">
    <source>
        <dbReference type="Proteomes" id="UP000663853"/>
    </source>
</evidence>
<sequence>MRLCIVFAMALVMGVLGQSSSNEPDVSVVTNSPAPEPTTPPPSLITITEAPITSPPSETSTISTEPTTTITTLSTAAPPSGGGATCVQQCLAQSAATVGCRSGADVACVCNSQTYLSLARTCFTNSGCDDISSQQAVQDYGTACSATTTPAETSMSTRSTSHTRTNSGSLTSLTTRTIVFTSGAVVSISRGVSSTITSGFTTVRTGQAGDFATDGGSVPTSGTDGGSANNAALGLGTGHLASAGMMMGLGVIGGIAVLVL</sequence>
<evidence type="ECO:0000256" key="6">
    <source>
        <dbReference type="SAM" id="Phobius"/>
    </source>
</evidence>
<evidence type="ECO:0000259" key="8">
    <source>
        <dbReference type="PROSITE" id="PS52012"/>
    </source>
</evidence>